<dbReference type="PANTHER" id="PTHR33209:SF1">
    <property type="entry name" value="PEPTIDASE S49 DOMAIN-CONTAINING PROTEIN"/>
    <property type="match status" value="1"/>
</dbReference>
<dbReference type="PANTHER" id="PTHR33209">
    <property type="entry name" value="PROTEASE 4"/>
    <property type="match status" value="1"/>
</dbReference>
<dbReference type="AlphaFoldDB" id="A0A1I5U6G4"/>
<evidence type="ECO:0000313" key="10">
    <source>
        <dbReference type="Proteomes" id="UP000199031"/>
    </source>
</evidence>
<dbReference type="Proteomes" id="UP000199031">
    <property type="component" value="Unassembled WGS sequence"/>
</dbReference>
<dbReference type="GO" id="GO:0006465">
    <property type="term" value="P:signal peptide processing"/>
    <property type="evidence" value="ECO:0007669"/>
    <property type="project" value="InterPro"/>
</dbReference>
<feature type="domain" description="Peptidase S49" evidence="8">
    <location>
        <begin position="368"/>
        <end position="518"/>
    </location>
</feature>
<dbReference type="NCBIfam" id="TIGR00705">
    <property type="entry name" value="SppA_67K"/>
    <property type="match status" value="1"/>
</dbReference>
<dbReference type="PIRSF" id="PIRSF001217">
    <property type="entry name" value="Protease_4_SppA"/>
    <property type="match status" value="1"/>
</dbReference>
<evidence type="ECO:0000256" key="7">
    <source>
        <dbReference type="PIRSR" id="PIRSR001217-1"/>
    </source>
</evidence>
<accession>A0A1I5U6G4</accession>
<dbReference type="RefSeq" id="WP_090656516.1">
    <property type="nucleotide sequence ID" value="NZ_FOXQ01000003.1"/>
</dbReference>
<evidence type="ECO:0000313" key="9">
    <source>
        <dbReference type="EMBL" id="SFP90831.1"/>
    </source>
</evidence>
<dbReference type="Pfam" id="PF01343">
    <property type="entry name" value="Peptidase_S49"/>
    <property type="match status" value="2"/>
</dbReference>
<dbReference type="Gene3D" id="6.20.330.10">
    <property type="match status" value="1"/>
</dbReference>
<dbReference type="CDD" id="cd07023">
    <property type="entry name" value="S49_Sppa_N_C"/>
    <property type="match status" value="1"/>
</dbReference>
<proteinExistence type="inferred from homology"/>
<sequence>MRSFLKIFLATLVALIVFTLALFFAFSAIIGSATSPSKPAIGKDAVLVLDLNQQLDEQARNSPLNTLFDNPSNNVPGLYDVVRMIDYAKSDSSIKGIYIKADGNENGYAASEELRQALVAFKKSNKFIIAYGNVIPESSYYVATIADKIYCNPAGGVEWNGFSVDLVFLKGLLDKLEIKPEIFYAGKFKSATEPLRATQMTDANRLQTTIWLNDIYNNLLIRTAEARHSDTATLHNLANSGAVQTANDALKYNLVDGLKYDDELKADISKRLKKDADDDINFVSFGKYAKAVNFTKNGSGGKINIIYAQGDIVDGKGDRDQIGSDDFVKLIRKARLDDDVKAIVFRVNSPGGSAMASEAIWREIILAKKAKPVVVSMGDYAASGGYYISCAADSVFANETTITGSIGVFSVLANMKDFFNNKLGVTFDGVKTAPYADLGSISRPLTDPEKHFIQASIDTIYSTFKTRVADGRKKDTAYIDSIAQGRVWIGNRAIGIGLVDRTGTLQDAVNCAARMAKLTDYRTREYPEQKTWLEQLTDQSYSVEGQQKALVKEIGQQQYTLLQKAKQLSETINIPQARLPFYFEWR</sequence>
<protein>
    <submittedName>
        <fullName evidence="9">Protease-4</fullName>
    </submittedName>
</protein>
<dbReference type="STRING" id="1465490.SAMN05444277_10397"/>
<evidence type="ECO:0000259" key="8">
    <source>
        <dbReference type="Pfam" id="PF01343"/>
    </source>
</evidence>
<organism evidence="9 10">
    <name type="scientific">Parafilimonas terrae</name>
    <dbReference type="NCBI Taxonomy" id="1465490"/>
    <lineage>
        <taxon>Bacteria</taxon>
        <taxon>Pseudomonadati</taxon>
        <taxon>Bacteroidota</taxon>
        <taxon>Chitinophagia</taxon>
        <taxon>Chitinophagales</taxon>
        <taxon>Chitinophagaceae</taxon>
        <taxon>Parafilimonas</taxon>
    </lineage>
</organism>
<dbReference type="GO" id="GO:0016020">
    <property type="term" value="C:membrane"/>
    <property type="evidence" value="ECO:0007669"/>
    <property type="project" value="UniProtKB-SubCell"/>
</dbReference>
<evidence type="ECO:0000256" key="2">
    <source>
        <dbReference type="ARBA" id="ARBA00008683"/>
    </source>
</evidence>
<dbReference type="InterPro" id="IPR047217">
    <property type="entry name" value="S49_SppA_67K_type_N"/>
</dbReference>
<dbReference type="EMBL" id="FOXQ01000003">
    <property type="protein sequence ID" value="SFP90831.1"/>
    <property type="molecule type" value="Genomic_DNA"/>
</dbReference>
<dbReference type="SUPFAM" id="SSF52096">
    <property type="entry name" value="ClpP/crotonase"/>
    <property type="match status" value="2"/>
</dbReference>
<dbReference type="InterPro" id="IPR002142">
    <property type="entry name" value="Peptidase_S49"/>
</dbReference>
<feature type="active site" description="Proton donor/acceptor" evidence="7">
    <location>
        <position position="189"/>
    </location>
</feature>
<evidence type="ECO:0000256" key="6">
    <source>
        <dbReference type="ARBA" id="ARBA00023136"/>
    </source>
</evidence>
<comment type="similarity">
    <text evidence="2">Belongs to the peptidase S49 family.</text>
</comment>
<dbReference type="Gene3D" id="3.90.226.10">
    <property type="entry name" value="2-enoyl-CoA Hydratase, Chain A, domain 1"/>
    <property type="match status" value="3"/>
</dbReference>
<name>A0A1I5U6G4_9BACT</name>
<dbReference type="CDD" id="cd07018">
    <property type="entry name" value="S49_SppA_67K_type"/>
    <property type="match status" value="1"/>
</dbReference>
<keyword evidence="3 9" id="KW-0645">Protease</keyword>
<reference evidence="9 10" key="1">
    <citation type="submission" date="2016-10" db="EMBL/GenBank/DDBJ databases">
        <authorList>
            <person name="de Groot N.N."/>
        </authorList>
    </citation>
    <scope>NUCLEOTIDE SEQUENCE [LARGE SCALE GENOMIC DNA]</scope>
    <source>
        <strain evidence="9 10">DSM 28286</strain>
    </source>
</reference>
<comment type="subcellular location">
    <subcellularLocation>
        <location evidence="1">Membrane</location>
    </subcellularLocation>
</comment>
<dbReference type="InterPro" id="IPR047272">
    <property type="entry name" value="S49_SppA_C"/>
</dbReference>
<feature type="active site" description="Nucleophile" evidence="7">
    <location>
        <position position="383"/>
    </location>
</feature>
<dbReference type="InterPro" id="IPR004635">
    <property type="entry name" value="Pept_S49_SppA"/>
</dbReference>
<keyword evidence="10" id="KW-1185">Reference proteome</keyword>
<keyword evidence="5" id="KW-0720">Serine protease</keyword>
<evidence type="ECO:0000256" key="5">
    <source>
        <dbReference type="ARBA" id="ARBA00022825"/>
    </source>
</evidence>
<gene>
    <name evidence="9" type="ORF">SAMN05444277_10397</name>
</gene>
<keyword evidence="6" id="KW-0472">Membrane</keyword>
<dbReference type="GO" id="GO:0008236">
    <property type="term" value="F:serine-type peptidase activity"/>
    <property type="evidence" value="ECO:0007669"/>
    <property type="project" value="UniProtKB-KW"/>
</dbReference>
<feature type="domain" description="Peptidase S49" evidence="8">
    <location>
        <begin position="121"/>
        <end position="270"/>
    </location>
</feature>
<evidence type="ECO:0000256" key="4">
    <source>
        <dbReference type="ARBA" id="ARBA00022801"/>
    </source>
</evidence>
<dbReference type="InterPro" id="IPR029045">
    <property type="entry name" value="ClpP/crotonase-like_dom_sf"/>
</dbReference>
<dbReference type="NCBIfam" id="TIGR00706">
    <property type="entry name" value="SppA_dom"/>
    <property type="match status" value="1"/>
</dbReference>
<dbReference type="InterPro" id="IPR004634">
    <property type="entry name" value="Pept_S49_pIV"/>
</dbReference>
<evidence type="ECO:0000256" key="3">
    <source>
        <dbReference type="ARBA" id="ARBA00022670"/>
    </source>
</evidence>
<evidence type="ECO:0000256" key="1">
    <source>
        <dbReference type="ARBA" id="ARBA00004370"/>
    </source>
</evidence>
<dbReference type="OrthoDB" id="9764363at2"/>
<keyword evidence="4" id="KW-0378">Hydrolase</keyword>